<protein>
    <submittedName>
        <fullName evidence="1">Uncharacterized protein</fullName>
    </submittedName>
</protein>
<gene>
    <name evidence="1" type="ORF">Pcinc_004574</name>
</gene>
<evidence type="ECO:0000313" key="1">
    <source>
        <dbReference type="EMBL" id="KAK3891530.1"/>
    </source>
</evidence>
<dbReference type="EMBL" id="JAWQEG010000331">
    <property type="protein sequence ID" value="KAK3891530.1"/>
    <property type="molecule type" value="Genomic_DNA"/>
</dbReference>
<comment type="caution">
    <text evidence="1">The sequence shown here is derived from an EMBL/GenBank/DDBJ whole genome shotgun (WGS) entry which is preliminary data.</text>
</comment>
<reference evidence="1" key="1">
    <citation type="submission" date="2023-10" db="EMBL/GenBank/DDBJ databases">
        <title>Genome assemblies of two species of porcelain crab, Petrolisthes cinctipes and Petrolisthes manimaculis (Anomura: Porcellanidae).</title>
        <authorList>
            <person name="Angst P."/>
        </authorList>
    </citation>
    <scope>NUCLEOTIDE SEQUENCE</scope>
    <source>
        <strain evidence="1">PB745_01</strain>
        <tissue evidence="1">Gill</tissue>
    </source>
</reference>
<name>A0AAE1GGL0_PETCI</name>
<proteinExistence type="predicted"/>
<dbReference type="AlphaFoldDB" id="A0AAE1GGL0"/>
<organism evidence="1 2">
    <name type="scientific">Petrolisthes cinctipes</name>
    <name type="common">Flat porcelain crab</name>
    <dbReference type="NCBI Taxonomy" id="88211"/>
    <lineage>
        <taxon>Eukaryota</taxon>
        <taxon>Metazoa</taxon>
        <taxon>Ecdysozoa</taxon>
        <taxon>Arthropoda</taxon>
        <taxon>Crustacea</taxon>
        <taxon>Multicrustacea</taxon>
        <taxon>Malacostraca</taxon>
        <taxon>Eumalacostraca</taxon>
        <taxon>Eucarida</taxon>
        <taxon>Decapoda</taxon>
        <taxon>Pleocyemata</taxon>
        <taxon>Anomura</taxon>
        <taxon>Galatheoidea</taxon>
        <taxon>Porcellanidae</taxon>
        <taxon>Petrolisthes</taxon>
    </lineage>
</organism>
<keyword evidence="2" id="KW-1185">Reference proteome</keyword>
<dbReference type="Proteomes" id="UP001286313">
    <property type="component" value="Unassembled WGS sequence"/>
</dbReference>
<accession>A0AAE1GGL0</accession>
<sequence length="169" mass="19646">MAGSNIHELYKILDCLTGDKRKHKLPESCSDSKLANDFVYFFDNKIKNIISTFVSDSSHMVMSEQTSDIKLSEFRIVSELTVSEMIKKAKPTYSAIDPMPFKLFNRNKRFRRECGKRAFANSAPRLYNNLPSFVRAAETAALFKKRLKTHRFTESYNLLNEEMRPSFRL</sequence>
<evidence type="ECO:0000313" key="2">
    <source>
        <dbReference type="Proteomes" id="UP001286313"/>
    </source>
</evidence>